<dbReference type="AlphaFoldDB" id="A0A8J6XI62"/>
<comment type="caution">
    <text evidence="2">The sequence shown here is derived from an EMBL/GenBank/DDBJ whole genome shotgun (WGS) entry which is preliminary data.</text>
</comment>
<gene>
    <name evidence="2" type="ORF">ICL16_14200</name>
</gene>
<feature type="transmembrane region" description="Helical" evidence="1">
    <location>
        <begin position="6"/>
        <end position="28"/>
    </location>
</feature>
<proteinExistence type="predicted"/>
<dbReference type="EMBL" id="JACXAE010000050">
    <property type="protein sequence ID" value="MBD2773187.1"/>
    <property type="molecule type" value="Genomic_DNA"/>
</dbReference>
<evidence type="ECO:0000256" key="1">
    <source>
        <dbReference type="SAM" id="Phobius"/>
    </source>
</evidence>
<keyword evidence="1" id="KW-1133">Transmembrane helix</keyword>
<evidence type="ECO:0000313" key="2">
    <source>
        <dbReference type="EMBL" id="MBD2773187.1"/>
    </source>
</evidence>
<dbReference type="RefSeq" id="WP_190828668.1">
    <property type="nucleotide sequence ID" value="NZ_CAWPPI010000050.1"/>
</dbReference>
<reference evidence="2" key="1">
    <citation type="submission" date="2020-09" db="EMBL/GenBank/DDBJ databases">
        <title>Iningainema tapete sp. nov. (Scytonemataceae, Cyanobacteria) from greenhouses in central Florida (USA) produces two types of nodularin with biosynthetic potential for microcystin-LR and anabaenopeptins.</title>
        <authorList>
            <person name="Berthold D.E."/>
            <person name="Lefler F.W."/>
            <person name="Huang I.-S."/>
            <person name="Abdulla H."/>
            <person name="Zimba P.V."/>
            <person name="Laughinghouse H.D. IV."/>
        </authorList>
    </citation>
    <scope>NUCLEOTIDE SEQUENCE</scope>
    <source>
        <strain evidence="2">BLCCT55</strain>
    </source>
</reference>
<accession>A0A8J6XI62</accession>
<dbReference type="Proteomes" id="UP000629098">
    <property type="component" value="Unassembled WGS sequence"/>
</dbReference>
<organism evidence="2 3">
    <name type="scientific">Iningainema tapete BLCC-T55</name>
    <dbReference type="NCBI Taxonomy" id="2748662"/>
    <lineage>
        <taxon>Bacteria</taxon>
        <taxon>Bacillati</taxon>
        <taxon>Cyanobacteriota</taxon>
        <taxon>Cyanophyceae</taxon>
        <taxon>Nostocales</taxon>
        <taxon>Scytonemataceae</taxon>
        <taxon>Iningainema tapete</taxon>
    </lineage>
</organism>
<keyword evidence="1" id="KW-0472">Membrane</keyword>
<sequence>MNDSDPITSAIATLIMCIGLAILLPFLVKVSPGFQLRIELDVSGNHGIESYSR</sequence>
<protein>
    <submittedName>
        <fullName evidence="2">Uncharacterized protein</fullName>
    </submittedName>
</protein>
<keyword evidence="1" id="KW-0812">Transmembrane</keyword>
<evidence type="ECO:0000313" key="3">
    <source>
        <dbReference type="Proteomes" id="UP000629098"/>
    </source>
</evidence>
<keyword evidence="3" id="KW-1185">Reference proteome</keyword>
<name>A0A8J6XI62_9CYAN</name>